<evidence type="ECO:0000313" key="9">
    <source>
        <dbReference type="Proteomes" id="UP000029448"/>
    </source>
</evidence>
<keyword evidence="3" id="KW-0560">Oxidoreductase</keyword>
<dbReference type="RefSeq" id="WP_035380191.1">
    <property type="nucleotide sequence ID" value="NZ_JACAOJ010000001.1"/>
</dbReference>
<evidence type="ECO:0000259" key="7">
    <source>
        <dbReference type="PROSITE" id="PS51471"/>
    </source>
</evidence>
<keyword evidence="4 6" id="KW-0408">Iron</keyword>
<feature type="binding site" evidence="6">
    <location>
        <position position="143"/>
    </location>
    <ligand>
        <name>Fe cation</name>
        <dbReference type="ChEBI" id="CHEBI:24875"/>
        <note>catalytic</note>
    </ligand>
</feature>
<sequence length="226" mass="24627">MPHSPLPLAQMDLTLVDTRPKRVTLSPGAMLLRGFALSEASELISALHDIAENAPFRTMMTPGGGKMSVGMTNCGALGWVTDRSGYRYTPTDPLNNQAWPPLPPTWQKLATRSAEAAGFKGFHPNACLINRYEPGTRMALHQDKDEGDFSQPIVSVSLGLPISFLWGGLKRSTAPHAILLEHGDVLVWGGKARLHYHGVKPLADGLHPVTGRVRFNLTFRFVAPTD</sequence>
<dbReference type="STRING" id="104102.AtDm6_1909"/>
<dbReference type="GO" id="GO:0035513">
    <property type="term" value="P:oxidative RNA demethylation"/>
    <property type="evidence" value="ECO:0007669"/>
    <property type="project" value="TreeGrafter"/>
</dbReference>
<dbReference type="InterPro" id="IPR005123">
    <property type="entry name" value="Oxoglu/Fe-dep_dioxygenase_dom"/>
</dbReference>
<evidence type="ECO:0000256" key="3">
    <source>
        <dbReference type="ARBA" id="ARBA00023002"/>
    </source>
</evidence>
<feature type="binding site" evidence="5">
    <location>
        <position position="171"/>
    </location>
    <ligand>
        <name>substrate</name>
    </ligand>
</feature>
<evidence type="ECO:0000256" key="5">
    <source>
        <dbReference type="PIRSR" id="PIRSR604574-1"/>
    </source>
</evidence>
<evidence type="ECO:0000256" key="1">
    <source>
        <dbReference type="ARBA" id="ARBA00022723"/>
    </source>
</evidence>
<dbReference type="GO" id="GO:0035516">
    <property type="term" value="F:broad specificity oxidative DNA demethylase activity"/>
    <property type="evidence" value="ECO:0007669"/>
    <property type="project" value="TreeGrafter"/>
</dbReference>
<comment type="cofactor">
    <cofactor evidence="6">
        <name>Fe(2+)</name>
        <dbReference type="ChEBI" id="CHEBI:29033"/>
    </cofactor>
    <text evidence="6">Binds 1 Fe(2+) ion per subunit.</text>
</comment>
<dbReference type="NCBIfam" id="NF011930">
    <property type="entry name" value="PRK15401.1"/>
    <property type="match status" value="1"/>
</dbReference>
<dbReference type="Proteomes" id="UP000029448">
    <property type="component" value="Unassembled WGS sequence"/>
</dbReference>
<name>A0A094YLV6_9PROT</name>
<feature type="binding site" evidence="5">
    <location>
        <begin position="214"/>
        <end position="220"/>
    </location>
    <ligand>
        <name>2-oxoglutarate</name>
        <dbReference type="ChEBI" id="CHEBI:16810"/>
    </ligand>
</feature>
<feature type="binding site" evidence="5">
    <location>
        <begin position="86"/>
        <end position="88"/>
    </location>
    <ligand>
        <name>substrate</name>
    </ligand>
</feature>
<feature type="domain" description="Fe2OG dioxygenase" evidence="7">
    <location>
        <begin position="123"/>
        <end position="223"/>
    </location>
</feature>
<dbReference type="Pfam" id="PF13532">
    <property type="entry name" value="2OG-FeII_Oxy_2"/>
    <property type="match status" value="1"/>
</dbReference>
<dbReference type="GO" id="GO:0005737">
    <property type="term" value="C:cytoplasm"/>
    <property type="evidence" value="ECO:0007669"/>
    <property type="project" value="TreeGrafter"/>
</dbReference>
<dbReference type="InterPro" id="IPR037151">
    <property type="entry name" value="AlkB-like_sf"/>
</dbReference>
<keyword evidence="9" id="KW-1185">Reference proteome</keyword>
<organism evidence="8 9">
    <name type="scientific">Acetobacter tropicalis</name>
    <dbReference type="NCBI Taxonomy" id="104102"/>
    <lineage>
        <taxon>Bacteria</taxon>
        <taxon>Pseudomonadati</taxon>
        <taxon>Pseudomonadota</taxon>
        <taxon>Alphaproteobacteria</taxon>
        <taxon>Acetobacterales</taxon>
        <taxon>Acetobacteraceae</taxon>
        <taxon>Acetobacter</taxon>
    </lineage>
</organism>
<feature type="binding site" evidence="6">
    <location>
        <position position="197"/>
    </location>
    <ligand>
        <name>Fe cation</name>
        <dbReference type="ChEBI" id="CHEBI:24875"/>
        <note>catalytic</note>
    </ligand>
</feature>
<evidence type="ECO:0000256" key="2">
    <source>
        <dbReference type="ARBA" id="ARBA00022964"/>
    </source>
</evidence>
<evidence type="ECO:0000256" key="4">
    <source>
        <dbReference type="ARBA" id="ARBA00023004"/>
    </source>
</evidence>
<keyword evidence="1 6" id="KW-0479">Metal-binding</keyword>
<evidence type="ECO:0000256" key="6">
    <source>
        <dbReference type="PIRSR" id="PIRSR604574-2"/>
    </source>
</evidence>
<dbReference type="PROSITE" id="PS51471">
    <property type="entry name" value="FE2OG_OXY"/>
    <property type="match status" value="1"/>
</dbReference>
<protein>
    <submittedName>
        <fullName evidence="8">Alkylated DNA repair protein AlkB</fullName>
    </submittedName>
</protein>
<feature type="binding site" evidence="6">
    <location>
        <position position="141"/>
    </location>
    <ligand>
        <name>Fe cation</name>
        <dbReference type="ChEBI" id="CHEBI:24875"/>
        <note>catalytic</note>
    </ligand>
</feature>
<dbReference type="PANTHER" id="PTHR16557:SF2">
    <property type="entry name" value="NUCLEIC ACID DIOXYGENASE ALKBH1"/>
    <property type="match status" value="1"/>
</dbReference>
<dbReference type="AlphaFoldDB" id="A0A094YLV6"/>
<dbReference type="InterPro" id="IPR027450">
    <property type="entry name" value="AlkB-like"/>
</dbReference>
<feature type="binding site" evidence="5">
    <location>
        <position position="145"/>
    </location>
    <ligand>
        <name>substrate</name>
    </ligand>
</feature>
<dbReference type="SUPFAM" id="SSF51197">
    <property type="entry name" value="Clavaminate synthase-like"/>
    <property type="match status" value="1"/>
</dbReference>
<dbReference type="GO" id="GO:0035515">
    <property type="term" value="F:oxidative RNA demethylase activity"/>
    <property type="evidence" value="ECO:0007669"/>
    <property type="project" value="TreeGrafter"/>
</dbReference>
<evidence type="ECO:0000313" key="8">
    <source>
        <dbReference type="EMBL" id="KGB23040.1"/>
    </source>
</evidence>
<reference evidence="8 9" key="1">
    <citation type="submission" date="2014-06" db="EMBL/GenBank/DDBJ databases">
        <title>Functional and comparative genomic analyses of the Drosophila gut microbiota identify candidate symbiosis factors.</title>
        <authorList>
            <person name="Newell P.D."/>
            <person name="Chaston J.M."/>
            <person name="Douglas A.E."/>
        </authorList>
    </citation>
    <scope>NUCLEOTIDE SEQUENCE [LARGE SCALE GENOMIC DNA]</scope>
    <source>
        <strain evidence="8 9">DmCS_006</strain>
    </source>
</reference>
<dbReference type="Gene3D" id="2.60.120.590">
    <property type="entry name" value="Alpha-ketoglutarate-dependent dioxygenase AlkB-like"/>
    <property type="match status" value="1"/>
</dbReference>
<gene>
    <name evidence="8" type="ORF">AtDm6_1909</name>
</gene>
<keyword evidence="2" id="KW-0223">Dioxygenase</keyword>
<accession>A0A094YLV6</accession>
<dbReference type="GeneID" id="89477978"/>
<dbReference type="EMBL" id="JOKM01000071">
    <property type="protein sequence ID" value="KGB23040.1"/>
    <property type="molecule type" value="Genomic_DNA"/>
</dbReference>
<feature type="binding site" evidence="5">
    <location>
        <begin position="130"/>
        <end position="132"/>
    </location>
    <ligand>
        <name>2-oxoglutarate</name>
        <dbReference type="ChEBI" id="CHEBI:16810"/>
    </ligand>
</feature>
<proteinExistence type="predicted"/>
<dbReference type="GO" id="GO:0008198">
    <property type="term" value="F:ferrous iron binding"/>
    <property type="evidence" value="ECO:0007669"/>
    <property type="project" value="TreeGrafter"/>
</dbReference>
<dbReference type="InterPro" id="IPR004574">
    <property type="entry name" value="Alkb"/>
</dbReference>
<comment type="caution">
    <text evidence="8">The sequence shown here is derived from an EMBL/GenBank/DDBJ whole genome shotgun (WGS) entry which is preliminary data.</text>
</comment>
<feature type="binding site" evidence="5">
    <location>
        <position position="79"/>
    </location>
    <ligand>
        <name>substrate</name>
    </ligand>
</feature>
<dbReference type="PANTHER" id="PTHR16557">
    <property type="entry name" value="ALKYLATED DNA REPAIR PROTEIN ALKB-RELATED"/>
    <property type="match status" value="1"/>
</dbReference>
<dbReference type="PATRIC" id="fig|104102.7.peg.1889"/>